<evidence type="ECO:0000256" key="4">
    <source>
        <dbReference type="ARBA" id="ARBA00023136"/>
    </source>
</evidence>
<dbReference type="EMBL" id="JAESVB010000002">
    <property type="protein sequence ID" value="MCB8874638.1"/>
    <property type="molecule type" value="Genomic_DNA"/>
</dbReference>
<keyword evidence="5" id="KW-1003">Cell membrane</keyword>
<comment type="caution">
    <text evidence="6">The sequence shown here is derived from an EMBL/GenBank/DDBJ whole genome shotgun (WGS) entry which is preliminary data.</text>
</comment>
<feature type="transmembrane region" description="Helical" evidence="5">
    <location>
        <begin position="107"/>
        <end position="129"/>
    </location>
</feature>
<name>A0A964DYC7_9PROT</name>
<evidence type="ECO:0000313" key="6">
    <source>
        <dbReference type="EMBL" id="MCB8874638.1"/>
    </source>
</evidence>
<evidence type="ECO:0000256" key="2">
    <source>
        <dbReference type="ARBA" id="ARBA00022692"/>
    </source>
</evidence>
<evidence type="ECO:0000256" key="1">
    <source>
        <dbReference type="ARBA" id="ARBA00004141"/>
    </source>
</evidence>
<dbReference type="PANTHER" id="PTHR43701:SF2">
    <property type="entry name" value="MEMBRANE TRANSPORTER PROTEIN YJNA-RELATED"/>
    <property type="match status" value="1"/>
</dbReference>
<reference evidence="6" key="2">
    <citation type="submission" date="2021-01" db="EMBL/GenBank/DDBJ databases">
        <authorList>
            <person name="Mieszkin S."/>
            <person name="Pouder E."/>
            <person name="Alain K."/>
        </authorList>
    </citation>
    <scope>NUCLEOTIDE SEQUENCE</scope>
    <source>
        <strain evidence="6">HW T2.11</strain>
    </source>
</reference>
<reference evidence="6" key="1">
    <citation type="journal article" date="2021" name="Microorganisms">
        <title>Acidisoma silvae sp. nov. and Acidisomacellulosilytica sp. nov., Two Acidophilic Bacteria Isolated from Decaying Wood, Hydrolyzing Cellulose and Producing Poly-3-hydroxybutyrate.</title>
        <authorList>
            <person name="Mieszkin S."/>
            <person name="Pouder E."/>
            <person name="Uroz S."/>
            <person name="Simon-Colin C."/>
            <person name="Alain K."/>
        </authorList>
    </citation>
    <scope>NUCLEOTIDE SEQUENCE</scope>
    <source>
        <strain evidence="6">HW T2.11</strain>
    </source>
</reference>
<evidence type="ECO:0000256" key="5">
    <source>
        <dbReference type="RuleBase" id="RU363041"/>
    </source>
</evidence>
<keyword evidence="7" id="KW-1185">Reference proteome</keyword>
<organism evidence="6 7">
    <name type="scientific">Acidisoma silvae</name>
    <dbReference type="NCBI Taxonomy" id="2802396"/>
    <lineage>
        <taxon>Bacteria</taxon>
        <taxon>Pseudomonadati</taxon>
        <taxon>Pseudomonadota</taxon>
        <taxon>Alphaproteobacteria</taxon>
        <taxon>Acetobacterales</taxon>
        <taxon>Acidocellaceae</taxon>
        <taxon>Acidisoma</taxon>
    </lineage>
</organism>
<evidence type="ECO:0000256" key="3">
    <source>
        <dbReference type="ARBA" id="ARBA00022989"/>
    </source>
</evidence>
<dbReference type="InterPro" id="IPR002781">
    <property type="entry name" value="TM_pro_TauE-like"/>
</dbReference>
<feature type="transmembrane region" description="Helical" evidence="5">
    <location>
        <begin position="79"/>
        <end position="101"/>
    </location>
</feature>
<evidence type="ECO:0000313" key="7">
    <source>
        <dbReference type="Proteomes" id="UP000708298"/>
    </source>
</evidence>
<comment type="similarity">
    <text evidence="5">Belongs to the 4-toluene sulfonate uptake permease (TSUP) (TC 2.A.102) family.</text>
</comment>
<protein>
    <recommendedName>
        <fullName evidence="5">Probable membrane transporter protein</fullName>
    </recommendedName>
</protein>
<keyword evidence="2 5" id="KW-0812">Transmembrane</keyword>
<feature type="transmembrane region" description="Helical" evidence="5">
    <location>
        <begin position="12"/>
        <end position="32"/>
    </location>
</feature>
<comment type="subcellular location">
    <subcellularLocation>
        <location evidence="5">Cell membrane</location>
        <topology evidence="5">Multi-pass membrane protein</topology>
    </subcellularLocation>
    <subcellularLocation>
        <location evidence="1">Membrane</location>
        <topology evidence="1">Multi-pass membrane protein</topology>
    </subcellularLocation>
</comment>
<gene>
    <name evidence="6" type="ORF">ASILVAE211_05520</name>
</gene>
<dbReference type="Proteomes" id="UP000708298">
    <property type="component" value="Unassembled WGS sequence"/>
</dbReference>
<dbReference type="Pfam" id="PF01925">
    <property type="entry name" value="TauE"/>
    <property type="match status" value="1"/>
</dbReference>
<dbReference type="AlphaFoldDB" id="A0A964DYC7"/>
<dbReference type="InterPro" id="IPR051598">
    <property type="entry name" value="TSUP/Inactive_protease-like"/>
</dbReference>
<keyword evidence="3 5" id="KW-1133">Transmembrane helix</keyword>
<sequence length="265" mass="27109">MTIAHAGLFSPAYIVSGLLVGVLVGLTGVGGGSLMTPLLVLLFGFHPSTAVGTDLLFAAATKTVGTSIHNAGRSVDWRIVGLLAIGSMPATVLTLLTIAHFGTTSHAVTSAISLVLGIALLLSALSLLAKDWVLGFAIRRNPDYGMHQSVSLTILVGFVVGVVVSISSVGAGALGTIALLFLYPRLPVVRIVGSDIAHAVPLTLIAGMGHWYLGAVNFPLLGSLLIGSIPGIVIGSLCARYAKEAYLKPALSVVLILVGIKMLTG</sequence>
<proteinExistence type="inferred from homology"/>
<feature type="transmembrane region" description="Helical" evidence="5">
    <location>
        <begin position="38"/>
        <end position="58"/>
    </location>
</feature>
<accession>A0A964DYC7</accession>
<dbReference type="PANTHER" id="PTHR43701">
    <property type="entry name" value="MEMBRANE TRANSPORTER PROTEIN MJ0441-RELATED"/>
    <property type="match status" value="1"/>
</dbReference>
<feature type="transmembrane region" description="Helical" evidence="5">
    <location>
        <begin position="150"/>
        <end position="183"/>
    </location>
</feature>
<keyword evidence="4 5" id="KW-0472">Membrane</keyword>
<feature type="transmembrane region" description="Helical" evidence="5">
    <location>
        <begin position="211"/>
        <end position="234"/>
    </location>
</feature>
<dbReference type="RefSeq" id="WP_227320305.1">
    <property type="nucleotide sequence ID" value="NZ_JAESVB010000002.1"/>
</dbReference>
<dbReference type="GO" id="GO:0005886">
    <property type="term" value="C:plasma membrane"/>
    <property type="evidence" value="ECO:0007669"/>
    <property type="project" value="UniProtKB-SubCell"/>
</dbReference>